<dbReference type="InterPro" id="IPR005119">
    <property type="entry name" value="LysR_subst-bd"/>
</dbReference>
<comment type="similarity">
    <text evidence="1">Belongs to the LysR transcriptional regulatory family.</text>
</comment>
<evidence type="ECO:0000313" key="6">
    <source>
        <dbReference type="EMBL" id="MET3864300.1"/>
    </source>
</evidence>
<dbReference type="PANTHER" id="PTHR30537:SF35">
    <property type="entry name" value="TRANSCRIPTIONAL REGULATORY PROTEIN"/>
    <property type="match status" value="1"/>
</dbReference>
<dbReference type="InterPro" id="IPR036390">
    <property type="entry name" value="WH_DNA-bd_sf"/>
</dbReference>
<keyword evidence="3 6" id="KW-0238">DNA-binding</keyword>
<evidence type="ECO:0000256" key="2">
    <source>
        <dbReference type="ARBA" id="ARBA00023015"/>
    </source>
</evidence>
<organism evidence="6 7">
    <name type="scientific">Methylobacterium radiotolerans</name>
    <dbReference type="NCBI Taxonomy" id="31998"/>
    <lineage>
        <taxon>Bacteria</taxon>
        <taxon>Pseudomonadati</taxon>
        <taxon>Pseudomonadota</taxon>
        <taxon>Alphaproteobacteria</taxon>
        <taxon>Hyphomicrobiales</taxon>
        <taxon>Methylobacteriaceae</taxon>
        <taxon>Methylobacterium</taxon>
    </lineage>
</organism>
<comment type="caution">
    <text evidence="6">The sequence shown here is derived from an EMBL/GenBank/DDBJ whole genome shotgun (WGS) entry which is preliminary data.</text>
</comment>
<dbReference type="InterPro" id="IPR036388">
    <property type="entry name" value="WH-like_DNA-bd_sf"/>
</dbReference>
<evidence type="ECO:0000256" key="3">
    <source>
        <dbReference type="ARBA" id="ARBA00023125"/>
    </source>
</evidence>
<dbReference type="Gene3D" id="3.40.190.290">
    <property type="match status" value="1"/>
</dbReference>
<dbReference type="GO" id="GO:0003677">
    <property type="term" value="F:DNA binding"/>
    <property type="evidence" value="ECO:0007669"/>
    <property type="project" value="UniProtKB-KW"/>
</dbReference>
<dbReference type="Gene3D" id="1.10.10.10">
    <property type="entry name" value="Winged helix-like DNA-binding domain superfamily/Winged helix DNA-binding domain"/>
    <property type="match status" value="1"/>
</dbReference>
<gene>
    <name evidence="6" type="ORF">ABIC20_001609</name>
</gene>
<accession>A0ABV2NCV4</accession>
<name>A0ABV2NCV4_9HYPH</name>
<reference evidence="6 7" key="1">
    <citation type="submission" date="2024-06" db="EMBL/GenBank/DDBJ databases">
        <title>Genomics of switchgrass bacterial isolates.</title>
        <authorList>
            <person name="Shade A."/>
        </authorList>
    </citation>
    <scope>NUCLEOTIDE SEQUENCE [LARGE SCALE GENOMIC DNA]</scope>
    <source>
        <strain evidence="6 7">PvP084</strain>
    </source>
</reference>
<evidence type="ECO:0000313" key="7">
    <source>
        <dbReference type="Proteomes" id="UP001549119"/>
    </source>
</evidence>
<dbReference type="PANTHER" id="PTHR30537">
    <property type="entry name" value="HTH-TYPE TRANSCRIPTIONAL REGULATOR"/>
    <property type="match status" value="1"/>
</dbReference>
<evidence type="ECO:0000256" key="1">
    <source>
        <dbReference type="ARBA" id="ARBA00009437"/>
    </source>
</evidence>
<feature type="domain" description="HTH lysR-type" evidence="5">
    <location>
        <begin position="5"/>
        <end position="62"/>
    </location>
</feature>
<dbReference type="Proteomes" id="UP001549119">
    <property type="component" value="Unassembled WGS sequence"/>
</dbReference>
<proteinExistence type="inferred from homology"/>
<dbReference type="SUPFAM" id="SSF53850">
    <property type="entry name" value="Periplasmic binding protein-like II"/>
    <property type="match status" value="1"/>
</dbReference>
<dbReference type="SUPFAM" id="SSF46785">
    <property type="entry name" value="Winged helix' DNA-binding domain"/>
    <property type="match status" value="1"/>
</dbReference>
<evidence type="ECO:0000259" key="5">
    <source>
        <dbReference type="PROSITE" id="PS50931"/>
    </source>
</evidence>
<evidence type="ECO:0000256" key="4">
    <source>
        <dbReference type="ARBA" id="ARBA00023163"/>
    </source>
</evidence>
<dbReference type="EMBL" id="JBEPNW010000002">
    <property type="protein sequence ID" value="MET3864300.1"/>
    <property type="molecule type" value="Genomic_DNA"/>
</dbReference>
<keyword evidence="2" id="KW-0805">Transcription regulation</keyword>
<protein>
    <submittedName>
        <fullName evidence="6">DNA-binding transcriptional LysR family regulator</fullName>
    </submittedName>
</protein>
<dbReference type="Pfam" id="PF03466">
    <property type="entry name" value="LysR_substrate"/>
    <property type="match status" value="1"/>
</dbReference>
<keyword evidence="7" id="KW-1185">Reference proteome</keyword>
<dbReference type="InterPro" id="IPR000847">
    <property type="entry name" value="LysR_HTH_N"/>
</dbReference>
<dbReference type="Pfam" id="PF00126">
    <property type="entry name" value="HTH_1"/>
    <property type="match status" value="1"/>
</dbReference>
<dbReference type="PROSITE" id="PS50931">
    <property type="entry name" value="HTH_LYSR"/>
    <property type="match status" value="1"/>
</dbReference>
<sequence length="300" mass="32218">MEQLMDLSALADFNLVATHGGFGRAARASGRAKATLSRRVSELEASLGARLIERGERSLRLTEAGALLHARTGPLLSEIAEAGAVVGGGLDRPRGRLRVSAPLLLSDTQLGRVAADFARAYPEVELEICAEDRFVDPIEEGFDVIIRVNPKPDERLVGRCVLRDELWLVAPPDLPRPDTSAESDVTPVPAAVRWTPRPEEAWQVHDGRTRRAFAPVPVLRLSSLPTLRDAVVAGAGAALLPRSLVGGDVAAGRLACWGWLEGPPTELWALHTSRRLVSPKVTAFVAHLATALSTDLSANR</sequence>
<dbReference type="InterPro" id="IPR058163">
    <property type="entry name" value="LysR-type_TF_proteobact-type"/>
</dbReference>
<keyword evidence="4" id="KW-0804">Transcription</keyword>